<sequence length="103" mass="11426">MELIKSTVKETTFNSFTTKCKQISTPQIHLQKVETTQFKQNKNEKLSKPKHLRALSFISIAFAFFGLPIGLLHLLGDEDAGLIELVNVGKVVILGQVNSQSCP</sequence>
<feature type="transmembrane region" description="Helical" evidence="1">
    <location>
        <begin position="54"/>
        <end position="75"/>
    </location>
</feature>
<protein>
    <submittedName>
        <fullName evidence="2">Uncharacterized protein</fullName>
    </submittedName>
</protein>
<evidence type="ECO:0000256" key="1">
    <source>
        <dbReference type="SAM" id="Phobius"/>
    </source>
</evidence>
<keyword evidence="1" id="KW-0472">Membrane</keyword>
<keyword evidence="1" id="KW-0812">Transmembrane</keyword>
<comment type="caution">
    <text evidence="2">The sequence shown here is derived from an EMBL/GenBank/DDBJ whole genome shotgun (WGS) entry which is preliminary data.</text>
</comment>
<keyword evidence="1" id="KW-1133">Transmembrane helix</keyword>
<reference evidence="2" key="1">
    <citation type="submission" date="2022-07" db="EMBL/GenBank/DDBJ databases">
        <authorList>
            <person name="Macas J."/>
            <person name="Novak P."/>
            <person name="Neumann P."/>
        </authorList>
    </citation>
    <scope>NUCLEOTIDE SEQUENCE</scope>
</reference>
<gene>
    <name evidence="2" type="ORF">CEPIT_LOCUS8895</name>
</gene>
<keyword evidence="3" id="KW-1185">Reference proteome</keyword>
<name>A0AAV0CV49_9ASTE</name>
<accession>A0AAV0CV49</accession>
<dbReference type="Proteomes" id="UP001152523">
    <property type="component" value="Unassembled WGS sequence"/>
</dbReference>
<evidence type="ECO:0000313" key="2">
    <source>
        <dbReference type="EMBL" id="CAH9084446.1"/>
    </source>
</evidence>
<organism evidence="2 3">
    <name type="scientific">Cuscuta epithymum</name>
    <dbReference type="NCBI Taxonomy" id="186058"/>
    <lineage>
        <taxon>Eukaryota</taxon>
        <taxon>Viridiplantae</taxon>
        <taxon>Streptophyta</taxon>
        <taxon>Embryophyta</taxon>
        <taxon>Tracheophyta</taxon>
        <taxon>Spermatophyta</taxon>
        <taxon>Magnoliopsida</taxon>
        <taxon>eudicotyledons</taxon>
        <taxon>Gunneridae</taxon>
        <taxon>Pentapetalae</taxon>
        <taxon>asterids</taxon>
        <taxon>lamiids</taxon>
        <taxon>Solanales</taxon>
        <taxon>Convolvulaceae</taxon>
        <taxon>Cuscuteae</taxon>
        <taxon>Cuscuta</taxon>
        <taxon>Cuscuta subgen. Cuscuta</taxon>
    </lineage>
</organism>
<dbReference type="EMBL" id="CAMAPF010000046">
    <property type="protein sequence ID" value="CAH9084446.1"/>
    <property type="molecule type" value="Genomic_DNA"/>
</dbReference>
<dbReference type="AlphaFoldDB" id="A0AAV0CV49"/>
<proteinExistence type="predicted"/>
<evidence type="ECO:0000313" key="3">
    <source>
        <dbReference type="Proteomes" id="UP001152523"/>
    </source>
</evidence>